<organism evidence="3 4">
    <name type="scientific">Jatrophihabitans endophyticus</name>
    <dbReference type="NCBI Taxonomy" id="1206085"/>
    <lineage>
        <taxon>Bacteria</taxon>
        <taxon>Bacillati</taxon>
        <taxon>Actinomycetota</taxon>
        <taxon>Actinomycetes</taxon>
        <taxon>Jatrophihabitantales</taxon>
        <taxon>Jatrophihabitantaceae</taxon>
        <taxon>Jatrophihabitans</taxon>
    </lineage>
</organism>
<dbReference type="PANTHER" id="PTHR46268:SF6">
    <property type="entry name" value="UNIVERSAL STRESS PROTEIN UP12"/>
    <property type="match status" value="1"/>
</dbReference>
<evidence type="ECO:0000313" key="3">
    <source>
        <dbReference type="EMBL" id="SHG98930.1"/>
    </source>
</evidence>
<comment type="similarity">
    <text evidence="1">Belongs to the universal stress protein A family.</text>
</comment>
<dbReference type="Proteomes" id="UP000186132">
    <property type="component" value="Unassembled WGS sequence"/>
</dbReference>
<dbReference type="Pfam" id="PF00582">
    <property type="entry name" value="Usp"/>
    <property type="match status" value="1"/>
</dbReference>
<accession>A0A1M5PAY5</accession>
<dbReference type="InterPro" id="IPR006015">
    <property type="entry name" value="Universal_stress_UspA"/>
</dbReference>
<evidence type="ECO:0000313" key="4">
    <source>
        <dbReference type="Proteomes" id="UP000186132"/>
    </source>
</evidence>
<sequence>MTHTFELGTDGPTRILVGVDGSDTSLRAGAYAAGLARRQGAKLVVVFVRTSSVASGVAVTAGAMLRAQEDLGTEIRQAVQDGIEHVGIVAEYVERAGNPYRELIAVAAELQVDAIVVGASTQANHRIVGSLAARLVRDASWPVTVVP</sequence>
<dbReference type="RefSeq" id="WP_073391265.1">
    <property type="nucleotide sequence ID" value="NZ_FQVU01000004.1"/>
</dbReference>
<dbReference type="EMBL" id="FQVU01000004">
    <property type="protein sequence ID" value="SHG98930.1"/>
    <property type="molecule type" value="Genomic_DNA"/>
</dbReference>
<dbReference type="InterPro" id="IPR006016">
    <property type="entry name" value="UspA"/>
</dbReference>
<evidence type="ECO:0000256" key="1">
    <source>
        <dbReference type="ARBA" id="ARBA00008791"/>
    </source>
</evidence>
<proteinExistence type="inferred from homology"/>
<reference evidence="3 4" key="1">
    <citation type="submission" date="2016-11" db="EMBL/GenBank/DDBJ databases">
        <authorList>
            <person name="Jaros S."/>
            <person name="Januszkiewicz K."/>
            <person name="Wedrychowicz H."/>
        </authorList>
    </citation>
    <scope>NUCLEOTIDE SEQUENCE [LARGE SCALE GENOMIC DNA]</scope>
    <source>
        <strain evidence="3 4">DSM 45627</strain>
    </source>
</reference>
<keyword evidence="4" id="KW-1185">Reference proteome</keyword>
<feature type="domain" description="UspA" evidence="2">
    <location>
        <begin position="14"/>
        <end position="147"/>
    </location>
</feature>
<dbReference type="SUPFAM" id="SSF52402">
    <property type="entry name" value="Adenine nucleotide alpha hydrolases-like"/>
    <property type="match status" value="1"/>
</dbReference>
<dbReference type="InterPro" id="IPR014729">
    <property type="entry name" value="Rossmann-like_a/b/a_fold"/>
</dbReference>
<protein>
    <submittedName>
        <fullName evidence="3">Nucleotide-binding universal stress protein, UspA family</fullName>
    </submittedName>
</protein>
<dbReference type="OrthoDB" id="4553288at2"/>
<dbReference type="CDD" id="cd00293">
    <property type="entry name" value="USP-like"/>
    <property type="match status" value="1"/>
</dbReference>
<dbReference type="PRINTS" id="PR01438">
    <property type="entry name" value="UNVRSLSTRESS"/>
</dbReference>
<dbReference type="AlphaFoldDB" id="A0A1M5PAY5"/>
<evidence type="ECO:0000259" key="2">
    <source>
        <dbReference type="Pfam" id="PF00582"/>
    </source>
</evidence>
<name>A0A1M5PAY5_9ACTN</name>
<dbReference type="Gene3D" id="3.40.50.620">
    <property type="entry name" value="HUPs"/>
    <property type="match status" value="1"/>
</dbReference>
<dbReference type="PANTHER" id="PTHR46268">
    <property type="entry name" value="STRESS RESPONSE PROTEIN NHAX"/>
    <property type="match status" value="1"/>
</dbReference>
<dbReference type="STRING" id="1206085.SAMN05443575_3029"/>
<gene>
    <name evidence="3" type="ORF">SAMN05443575_3029</name>
</gene>